<name>A0A0P6XZU1_9CHLR</name>
<comment type="caution">
    <text evidence="2">The sequence shown here is derived from an EMBL/GenBank/DDBJ whole genome shotgun (WGS) entry which is preliminary data.</text>
</comment>
<evidence type="ECO:0000313" key="2">
    <source>
        <dbReference type="EMBL" id="KPL85319.1"/>
    </source>
</evidence>
<reference evidence="2 3" key="1">
    <citation type="submission" date="2015-07" db="EMBL/GenBank/DDBJ databases">
        <title>Whole genome sequence of Herpetosiphon geysericola DSM 7119.</title>
        <authorList>
            <person name="Hemp J."/>
            <person name="Ward L.M."/>
            <person name="Pace L.A."/>
            <person name="Fischer W.W."/>
        </authorList>
    </citation>
    <scope>NUCLEOTIDE SEQUENCE [LARGE SCALE GENOMIC DNA]</scope>
    <source>
        <strain evidence="2 3">DSM 7119</strain>
    </source>
</reference>
<dbReference type="AlphaFoldDB" id="A0A0P6XZU1"/>
<dbReference type="EMBL" id="LGKP01000025">
    <property type="protein sequence ID" value="KPL85319.1"/>
    <property type="molecule type" value="Genomic_DNA"/>
</dbReference>
<protein>
    <submittedName>
        <fullName evidence="2">Uncharacterized protein</fullName>
    </submittedName>
</protein>
<dbReference type="Proteomes" id="UP000050277">
    <property type="component" value="Unassembled WGS sequence"/>
</dbReference>
<evidence type="ECO:0000313" key="3">
    <source>
        <dbReference type="Proteomes" id="UP000050277"/>
    </source>
</evidence>
<feature type="transmembrane region" description="Helical" evidence="1">
    <location>
        <begin position="103"/>
        <end position="122"/>
    </location>
</feature>
<feature type="transmembrane region" description="Helical" evidence="1">
    <location>
        <begin position="42"/>
        <end position="60"/>
    </location>
</feature>
<organism evidence="2 3">
    <name type="scientific">Herpetosiphon geysericola</name>
    <dbReference type="NCBI Taxonomy" id="70996"/>
    <lineage>
        <taxon>Bacteria</taxon>
        <taxon>Bacillati</taxon>
        <taxon>Chloroflexota</taxon>
        <taxon>Chloroflexia</taxon>
        <taxon>Herpetosiphonales</taxon>
        <taxon>Herpetosiphonaceae</taxon>
        <taxon>Herpetosiphon</taxon>
    </lineage>
</organism>
<dbReference type="STRING" id="70996.SE18_16770"/>
<keyword evidence="3" id="KW-1185">Reference proteome</keyword>
<sequence length="134" mass="14263">MIANSRIRLIGLVALGALIGAIGAFMAYQARALAPSPEQLKPYVWAVVAVPLGSFLGSLLGQWRLYRPFAGWLLLTYVLSLFAAARLERIFVGQEAAVANGHASYLILAIILQSFGALLVAWRLSAVAPAAPTT</sequence>
<dbReference type="RefSeq" id="WP_054535609.1">
    <property type="nucleotide sequence ID" value="NZ_LGKP01000025.1"/>
</dbReference>
<gene>
    <name evidence="2" type="ORF">SE18_16770</name>
</gene>
<proteinExistence type="predicted"/>
<keyword evidence="1" id="KW-0472">Membrane</keyword>
<keyword evidence="1" id="KW-0812">Transmembrane</keyword>
<keyword evidence="1" id="KW-1133">Transmembrane helix</keyword>
<accession>A0A0P6XZU1</accession>
<feature type="transmembrane region" description="Helical" evidence="1">
    <location>
        <begin position="72"/>
        <end position="91"/>
    </location>
</feature>
<dbReference type="OrthoDB" id="9832040at2"/>
<evidence type="ECO:0000256" key="1">
    <source>
        <dbReference type="SAM" id="Phobius"/>
    </source>
</evidence>